<dbReference type="SUPFAM" id="SSF51182">
    <property type="entry name" value="RmlC-like cupins"/>
    <property type="match status" value="1"/>
</dbReference>
<gene>
    <name evidence="2" type="ORF">WJX73_010777</name>
</gene>
<accession>A0AAW1NVE5</accession>
<comment type="caution">
    <text evidence="2">The sequence shown here is derived from an EMBL/GenBank/DDBJ whole genome shotgun (WGS) entry which is preliminary data.</text>
</comment>
<dbReference type="InterPro" id="IPR011051">
    <property type="entry name" value="RmlC_Cupin_sf"/>
</dbReference>
<name>A0AAW1NVE5_9CHLO</name>
<keyword evidence="3" id="KW-1185">Reference proteome</keyword>
<dbReference type="SMART" id="SM00835">
    <property type="entry name" value="Cupin_1"/>
    <property type="match status" value="1"/>
</dbReference>
<dbReference type="Pfam" id="PF00190">
    <property type="entry name" value="Cupin_1"/>
    <property type="match status" value="1"/>
</dbReference>
<dbReference type="Gene3D" id="2.60.120.10">
    <property type="entry name" value="Jelly Rolls"/>
    <property type="match status" value="1"/>
</dbReference>
<proteinExistence type="predicted"/>
<evidence type="ECO:0000313" key="3">
    <source>
        <dbReference type="Proteomes" id="UP001465755"/>
    </source>
</evidence>
<dbReference type="Proteomes" id="UP001465755">
    <property type="component" value="Unassembled WGS sequence"/>
</dbReference>
<dbReference type="AlphaFoldDB" id="A0AAW1NVE5"/>
<evidence type="ECO:0000259" key="1">
    <source>
        <dbReference type="SMART" id="SM00835"/>
    </source>
</evidence>
<dbReference type="InterPro" id="IPR006045">
    <property type="entry name" value="Cupin_1"/>
</dbReference>
<dbReference type="EMBL" id="JALJOQ010000083">
    <property type="protein sequence ID" value="KAK9800308.1"/>
    <property type="molecule type" value="Genomic_DNA"/>
</dbReference>
<organism evidence="2 3">
    <name type="scientific">Symbiochloris irregularis</name>
    <dbReference type="NCBI Taxonomy" id="706552"/>
    <lineage>
        <taxon>Eukaryota</taxon>
        <taxon>Viridiplantae</taxon>
        <taxon>Chlorophyta</taxon>
        <taxon>core chlorophytes</taxon>
        <taxon>Trebouxiophyceae</taxon>
        <taxon>Trebouxiales</taxon>
        <taxon>Trebouxiaceae</taxon>
        <taxon>Symbiochloris</taxon>
    </lineage>
</organism>
<protein>
    <recommendedName>
        <fullName evidence="1">Cupin type-1 domain-containing protein</fullName>
    </recommendedName>
</protein>
<sequence>MYFACDAGLVGKGPQPFETGVGNYNGTFAFQEFPGGSQQALYYDNEIPIPTVTGFYAQMVNITACGFSSPHYHPGISELNYVLEGDGAIAGLLLQSDATGTLATWATGLSKGGIATVPPNSIHYAENPGCGNVALLQVFSKLPDNYEYLPYVDLTTALLSQDATAIQWSYGLTAEGLQNAIKTVKPLFAVNATCLAACEASGAISPSGSPSSTQAGK</sequence>
<evidence type="ECO:0000313" key="2">
    <source>
        <dbReference type="EMBL" id="KAK9800308.1"/>
    </source>
</evidence>
<feature type="domain" description="Cupin type-1" evidence="1">
    <location>
        <begin position="39"/>
        <end position="178"/>
    </location>
</feature>
<reference evidence="2 3" key="1">
    <citation type="journal article" date="2024" name="Nat. Commun.">
        <title>Phylogenomics reveals the evolutionary origins of lichenization in chlorophyte algae.</title>
        <authorList>
            <person name="Puginier C."/>
            <person name="Libourel C."/>
            <person name="Otte J."/>
            <person name="Skaloud P."/>
            <person name="Haon M."/>
            <person name="Grisel S."/>
            <person name="Petersen M."/>
            <person name="Berrin J.G."/>
            <person name="Delaux P.M."/>
            <person name="Dal Grande F."/>
            <person name="Keller J."/>
        </authorList>
    </citation>
    <scope>NUCLEOTIDE SEQUENCE [LARGE SCALE GENOMIC DNA]</scope>
    <source>
        <strain evidence="2 3">SAG 2036</strain>
    </source>
</reference>
<dbReference type="InterPro" id="IPR014710">
    <property type="entry name" value="RmlC-like_jellyroll"/>
</dbReference>